<protein>
    <recommendedName>
        <fullName evidence="11">DNA polymerase III subunit gamma/tau</fullName>
        <ecNumber evidence="11">2.7.7.7</ecNumber>
    </recommendedName>
</protein>
<dbReference type="InterPro" id="IPR045085">
    <property type="entry name" value="HLD_clamp_pol_III_gamma_tau"/>
</dbReference>
<dbReference type="Gene3D" id="3.30.300.150">
    <property type="entry name" value="DNA polymerase III, tau subunit, domain V"/>
    <property type="match status" value="1"/>
</dbReference>
<keyword evidence="6 11" id="KW-0547">Nucleotide-binding</keyword>
<comment type="catalytic activity">
    <reaction evidence="10 11">
        <text>DNA(n) + a 2'-deoxyribonucleoside 5'-triphosphate = DNA(n+1) + diphosphate</text>
        <dbReference type="Rhea" id="RHEA:22508"/>
        <dbReference type="Rhea" id="RHEA-COMP:17339"/>
        <dbReference type="Rhea" id="RHEA-COMP:17340"/>
        <dbReference type="ChEBI" id="CHEBI:33019"/>
        <dbReference type="ChEBI" id="CHEBI:61560"/>
        <dbReference type="ChEBI" id="CHEBI:173112"/>
        <dbReference type="EC" id="2.7.7.7"/>
    </reaction>
</comment>
<feature type="domain" description="AAA+ ATPase" evidence="13">
    <location>
        <begin position="37"/>
        <end position="178"/>
    </location>
</feature>
<evidence type="ECO:0000256" key="2">
    <source>
        <dbReference type="ARBA" id="ARBA00022679"/>
    </source>
</evidence>
<dbReference type="Gene3D" id="3.40.50.300">
    <property type="entry name" value="P-loop containing nucleotide triphosphate hydrolases"/>
    <property type="match status" value="1"/>
</dbReference>
<dbReference type="NCBIfam" id="NF005942">
    <property type="entry name" value="PRK07994.1"/>
    <property type="match status" value="1"/>
</dbReference>
<dbReference type="Gene3D" id="1.10.8.60">
    <property type="match status" value="1"/>
</dbReference>
<keyword evidence="8 11" id="KW-0067">ATP-binding</keyword>
<evidence type="ECO:0000256" key="12">
    <source>
        <dbReference type="SAM" id="MobiDB-lite"/>
    </source>
</evidence>
<evidence type="ECO:0000256" key="11">
    <source>
        <dbReference type="RuleBase" id="RU364063"/>
    </source>
</evidence>
<accession>A0A562LGK4</accession>
<keyword evidence="4 11" id="KW-0235">DNA replication</keyword>
<keyword evidence="5" id="KW-0479">Metal-binding</keyword>
<organism evidence="14 15">
    <name type="scientific">Aerolutibacter ruishenii</name>
    <dbReference type="NCBI Taxonomy" id="686800"/>
    <lineage>
        <taxon>Bacteria</taxon>
        <taxon>Pseudomonadati</taxon>
        <taxon>Pseudomonadota</taxon>
        <taxon>Gammaproteobacteria</taxon>
        <taxon>Lysobacterales</taxon>
        <taxon>Lysobacteraceae</taxon>
        <taxon>Aerolutibacter</taxon>
    </lineage>
</organism>
<dbReference type="GO" id="GO:0003677">
    <property type="term" value="F:DNA binding"/>
    <property type="evidence" value="ECO:0007669"/>
    <property type="project" value="InterPro"/>
</dbReference>
<sequence length="664" mass="69138">MSYLVLARKWRPRRFAELVGQEHVVRALTNALETGRVHHAFLFTGTRGVGKTTIARIFAKSLNCEQGTSSDPCGACATCQDIDAGRFFDLIEIDAASNTGVDDVREVIENAQYMPSRGRVKVYLIDEVHMLSKAAFNALLKTLEEPPGHVKFLLATTDPQKLPVTVLSRCLQFNLKRLDEGQITGQMNKILDAEGIAVEPGAIRLLAKAADGSLRDGLSLLDQAIAYTGASSGGGQLVESGVATMLGSVDRTRVGTLLSALADGNGEALLAEVAALADFSPDWGTVLDALSDAMHRIQVRQLVPTAPVEADGVDIDGLAARIRAEVVQLWYQMALNGRRDLPMAPSPRAGFEMTLLRMLAFRPAEGGGGMRSAQAEGGALRGAAPTGVAASGTAAAASAGAAVVPTGSPAAPSFDASTATSTSPVLAVEGRPITASETDVHAPAPPKRSPVESTSAEDDTPPWAEAMPQVPSSASVAPIGSMAGLAPPIVVERNQVPRIAAAPAAASAMPPVAPPASADASTSVLGAIVDADLSTSIADASEWHDIVAASDLKGPARLLAEHAVFGGYADGVLTLALPEADQHLGVPNLVKMVAEALVPRLGSAPMIRFASAAVGESLRERNDRARDERQAAAEAVFMDNADVQRLVAQYGARVVPDSIRPLED</sequence>
<keyword evidence="7" id="KW-0862">Zinc</keyword>
<dbReference type="GO" id="GO:0003887">
    <property type="term" value="F:DNA-directed DNA polymerase activity"/>
    <property type="evidence" value="ECO:0007669"/>
    <property type="project" value="UniProtKB-KW"/>
</dbReference>
<dbReference type="InterPro" id="IPR022754">
    <property type="entry name" value="DNA_pol_III_gamma-3"/>
</dbReference>
<evidence type="ECO:0000256" key="7">
    <source>
        <dbReference type="ARBA" id="ARBA00022833"/>
    </source>
</evidence>
<reference evidence="14 15" key="1">
    <citation type="journal article" date="2015" name="Stand. Genomic Sci.">
        <title>Genomic Encyclopedia of Bacterial and Archaeal Type Strains, Phase III: the genomes of soil and plant-associated and newly described type strains.</title>
        <authorList>
            <person name="Whitman W.B."/>
            <person name="Woyke T."/>
            <person name="Klenk H.P."/>
            <person name="Zhou Y."/>
            <person name="Lilburn T.G."/>
            <person name="Beck B.J."/>
            <person name="De Vos P."/>
            <person name="Vandamme P."/>
            <person name="Eisen J.A."/>
            <person name="Garrity G."/>
            <person name="Hugenholtz P."/>
            <person name="Kyrpides N.C."/>
        </authorList>
    </citation>
    <scope>NUCLEOTIDE SEQUENCE [LARGE SCALE GENOMIC DNA]</scope>
    <source>
        <strain evidence="14 15">CGMCC 1.10136</strain>
    </source>
</reference>
<evidence type="ECO:0000313" key="15">
    <source>
        <dbReference type="Proteomes" id="UP000316471"/>
    </source>
</evidence>
<dbReference type="InterPro" id="IPR050238">
    <property type="entry name" value="DNA_Rep/Repair_Clamp_Loader"/>
</dbReference>
<dbReference type="GO" id="GO:0009360">
    <property type="term" value="C:DNA polymerase III complex"/>
    <property type="evidence" value="ECO:0007669"/>
    <property type="project" value="InterPro"/>
</dbReference>
<dbReference type="GO" id="GO:0005524">
    <property type="term" value="F:ATP binding"/>
    <property type="evidence" value="ECO:0007669"/>
    <property type="project" value="UniProtKB-KW"/>
</dbReference>
<evidence type="ECO:0000256" key="1">
    <source>
        <dbReference type="ARBA" id="ARBA00006360"/>
    </source>
</evidence>
<dbReference type="AlphaFoldDB" id="A0A562LGK4"/>
<dbReference type="EMBL" id="VLKP01000015">
    <property type="protein sequence ID" value="TWI06759.1"/>
    <property type="molecule type" value="Genomic_DNA"/>
</dbReference>
<evidence type="ECO:0000256" key="3">
    <source>
        <dbReference type="ARBA" id="ARBA00022695"/>
    </source>
</evidence>
<evidence type="ECO:0000313" key="14">
    <source>
        <dbReference type="EMBL" id="TWI06759.1"/>
    </source>
</evidence>
<keyword evidence="15" id="KW-1185">Reference proteome</keyword>
<dbReference type="RefSeq" id="WP_144816830.1">
    <property type="nucleotide sequence ID" value="NZ_VLKP01000015.1"/>
</dbReference>
<dbReference type="SMART" id="SM00382">
    <property type="entry name" value="AAA"/>
    <property type="match status" value="1"/>
</dbReference>
<dbReference type="OrthoDB" id="9810148at2"/>
<comment type="caution">
    <text evidence="14">The sequence shown here is derived from an EMBL/GenBank/DDBJ whole genome shotgun (WGS) entry which is preliminary data.</text>
</comment>
<evidence type="ECO:0000256" key="10">
    <source>
        <dbReference type="ARBA" id="ARBA00049244"/>
    </source>
</evidence>
<dbReference type="PANTHER" id="PTHR11669">
    <property type="entry name" value="REPLICATION FACTOR C / DNA POLYMERASE III GAMMA-TAU SUBUNIT"/>
    <property type="match status" value="1"/>
</dbReference>
<keyword evidence="2 11" id="KW-0808">Transferase</keyword>
<dbReference type="FunFam" id="1.10.8.60:FF:000013">
    <property type="entry name" value="DNA polymerase III subunit gamma/tau"/>
    <property type="match status" value="1"/>
</dbReference>
<name>A0A562LGK4_9GAMM</name>
<dbReference type="InterPro" id="IPR008921">
    <property type="entry name" value="DNA_pol3_clamp-load_cplx_C"/>
</dbReference>
<keyword evidence="9 11" id="KW-0239">DNA-directed DNA polymerase</keyword>
<evidence type="ECO:0000256" key="6">
    <source>
        <dbReference type="ARBA" id="ARBA00022741"/>
    </source>
</evidence>
<dbReference type="FunFam" id="1.20.272.10:FF:000003">
    <property type="entry name" value="DNA polymerase III subunit gamma/tau"/>
    <property type="match status" value="1"/>
</dbReference>
<comment type="similarity">
    <text evidence="1 11">Belongs to the DnaX/STICHEL family.</text>
</comment>
<evidence type="ECO:0000256" key="8">
    <source>
        <dbReference type="ARBA" id="ARBA00022840"/>
    </source>
</evidence>
<evidence type="ECO:0000259" key="13">
    <source>
        <dbReference type="SMART" id="SM00382"/>
    </source>
</evidence>
<dbReference type="EC" id="2.7.7.7" evidence="11"/>
<dbReference type="PRINTS" id="PR00300">
    <property type="entry name" value="CLPPROTEASEA"/>
</dbReference>
<dbReference type="GO" id="GO:0006261">
    <property type="term" value="P:DNA-templated DNA replication"/>
    <property type="evidence" value="ECO:0007669"/>
    <property type="project" value="TreeGrafter"/>
</dbReference>
<dbReference type="NCBIfam" id="TIGR02397">
    <property type="entry name" value="dnaX_nterm"/>
    <property type="match status" value="1"/>
</dbReference>
<dbReference type="SUPFAM" id="SSF52540">
    <property type="entry name" value="P-loop containing nucleoside triphosphate hydrolases"/>
    <property type="match status" value="1"/>
</dbReference>
<dbReference type="PANTHER" id="PTHR11669:SF0">
    <property type="entry name" value="PROTEIN STICHEL-LIKE 2"/>
    <property type="match status" value="1"/>
</dbReference>
<dbReference type="CDD" id="cd00009">
    <property type="entry name" value="AAA"/>
    <property type="match status" value="1"/>
</dbReference>
<comment type="subunit">
    <text evidence="11">DNA polymerase III contains a core (composed of alpha, epsilon and theta chains) that associates with a tau subunit. This core dimerizes to form the POLIII' complex. PolIII' associates with the gamma complex (composed of gamma, delta, delta', psi and chi chains) and with the beta chain to form the complete DNA polymerase III complex.</text>
</comment>
<keyword evidence="3 11" id="KW-0548">Nucleotidyltransferase</keyword>
<dbReference type="InterPro" id="IPR003593">
    <property type="entry name" value="AAA+_ATPase"/>
</dbReference>
<evidence type="ECO:0000256" key="4">
    <source>
        <dbReference type="ARBA" id="ARBA00022705"/>
    </source>
</evidence>
<dbReference type="Proteomes" id="UP000316471">
    <property type="component" value="Unassembled WGS sequence"/>
</dbReference>
<feature type="region of interest" description="Disordered" evidence="12">
    <location>
        <begin position="435"/>
        <end position="475"/>
    </location>
</feature>
<proteinExistence type="inferred from homology"/>
<gene>
    <name evidence="11" type="primary">dnaX</name>
    <name evidence="14" type="ORF">IP93_02883</name>
</gene>
<comment type="function">
    <text evidence="11">DNA polymerase III is a complex, multichain enzyme responsible for most of the replicative synthesis in bacteria. This DNA polymerase also exhibits 3' to 5' exonuclease activity.</text>
</comment>
<dbReference type="InterPro" id="IPR027417">
    <property type="entry name" value="P-loop_NTPase"/>
</dbReference>
<dbReference type="InterPro" id="IPR001270">
    <property type="entry name" value="ClpA/B"/>
</dbReference>
<dbReference type="Gene3D" id="1.20.272.10">
    <property type="match status" value="1"/>
</dbReference>
<dbReference type="InterPro" id="IPR038249">
    <property type="entry name" value="PolIII_tau_V_sf"/>
</dbReference>
<dbReference type="SUPFAM" id="SSF48019">
    <property type="entry name" value="post-AAA+ oligomerization domain-like"/>
    <property type="match status" value="1"/>
</dbReference>
<dbReference type="CDD" id="cd18137">
    <property type="entry name" value="HLD_clamp_pol_III_gamma_tau"/>
    <property type="match status" value="1"/>
</dbReference>
<dbReference type="Pfam" id="PF22608">
    <property type="entry name" value="DNAX_ATPase_lid"/>
    <property type="match status" value="1"/>
</dbReference>
<evidence type="ECO:0000256" key="9">
    <source>
        <dbReference type="ARBA" id="ARBA00022932"/>
    </source>
</evidence>
<dbReference type="InterPro" id="IPR012763">
    <property type="entry name" value="DNA_pol_III_sug/sutau_N"/>
</dbReference>
<evidence type="ECO:0000256" key="5">
    <source>
        <dbReference type="ARBA" id="ARBA00022723"/>
    </source>
</evidence>
<dbReference type="Pfam" id="PF12169">
    <property type="entry name" value="DNA_pol3_gamma3"/>
    <property type="match status" value="1"/>
</dbReference>
<dbReference type="FunFam" id="3.40.50.300:FF:000014">
    <property type="entry name" value="DNA polymerase III subunit gamma/tau"/>
    <property type="match status" value="1"/>
</dbReference>
<dbReference type="Pfam" id="PF13177">
    <property type="entry name" value="DNA_pol3_delta2"/>
    <property type="match status" value="1"/>
</dbReference>
<dbReference type="GO" id="GO:0046872">
    <property type="term" value="F:metal ion binding"/>
    <property type="evidence" value="ECO:0007669"/>
    <property type="project" value="UniProtKB-KW"/>
</dbReference>